<evidence type="ECO:0000256" key="5">
    <source>
        <dbReference type="SAM" id="Phobius"/>
    </source>
</evidence>
<dbReference type="GO" id="GO:0140359">
    <property type="term" value="F:ABC-type transporter activity"/>
    <property type="evidence" value="ECO:0007669"/>
    <property type="project" value="InterPro"/>
</dbReference>
<name>A0A4S2DNZ0_9CLOT</name>
<comment type="caution">
    <text evidence="7">The sequence shown here is derived from an EMBL/GenBank/DDBJ whole genome shotgun (WGS) entry which is preliminary data.</text>
</comment>
<dbReference type="Proteomes" id="UP000306888">
    <property type="component" value="Unassembled WGS sequence"/>
</dbReference>
<protein>
    <submittedName>
        <fullName evidence="7">ABC transporter permease</fullName>
    </submittedName>
</protein>
<reference evidence="7 8" key="1">
    <citation type="submission" date="2019-04" db="EMBL/GenBank/DDBJ databases">
        <title>Microbes associate with the intestines of laboratory mice.</title>
        <authorList>
            <person name="Navarre W."/>
            <person name="Wong E."/>
            <person name="Huang K."/>
            <person name="Tropini C."/>
            <person name="Ng K."/>
            <person name="Yu B."/>
        </authorList>
    </citation>
    <scope>NUCLEOTIDE SEQUENCE [LARGE SCALE GENOMIC DNA]</scope>
    <source>
        <strain evidence="7 8">NM50_B9-20</strain>
    </source>
</reference>
<dbReference type="GO" id="GO:0016020">
    <property type="term" value="C:membrane"/>
    <property type="evidence" value="ECO:0007669"/>
    <property type="project" value="UniProtKB-SubCell"/>
</dbReference>
<feature type="transmembrane region" description="Helical" evidence="5">
    <location>
        <begin position="168"/>
        <end position="190"/>
    </location>
</feature>
<dbReference type="RefSeq" id="WP_136006310.1">
    <property type="nucleotide sequence ID" value="NZ_SRYR01000002.1"/>
</dbReference>
<evidence type="ECO:0000313" key="8">
    <source>
        <dbReference type="Proteomes" id="UP000306888"/>
    </source>
</evidence>
<feature type="transmembrane region" description="Helical" evidence="5">
    <location>
        <begin position="107"/>
        <end position="129"/>
    </location>
</feature>
<keyword evidence="2 5" id="KW-0812">Transmembrane</keyword>
<feature type="domain" description="ABC-2 type transporter transmembrane" evidence="6">
    <location>
        <begin position="9"/>
        <end position="211"/>
    </location>
</feature>
<proteinExistence type="predicted"/>
<dbReference type="InterPro" id="IPR013525">
    <property type="entry name" value="ABC2_TM"/>
</dbReference>
<dbReference type="OrthoDB" id="9797193at2"/>
<evidence type="ECO:0000313" key="7">
    <source>
        <dbReference type="EMBL" id="TGY42803.1"/>
    </source>
</evidence>
<evidence type="ECO:0000256" key="2">
    <source>
        <dbReference type="ARBA" id="ARBA00022692"/>
    </source>
</evidence>
<accession>A0A4S2DNZ0</accession>
<dbReference type="AlphaFoldDB" id="A0A4S2DNZ0"/>
<evidence type="ECO:0000256" key="3">
    <source>
        <dbReference type="ARBA" id="ARBA00022989"/>
    </source>
</evidence>
<gene>
    <name evidence="7" type="ORF">E5347_08315</name>
</gene>
<feature type="transmembrane region" description="Helical" evidence="5">
    <location>
        <begin position="21"/>
        <end position="43"/>
    </location>
</feature>
<feature type="transmembrane region" description="Helical" evidence="5">
    <location>
        <begin position="135"/>
        <end position="156"/>
    </location>
</feature>
<organism evidence="7 8">
    <name type="scientific">Clostridium sartagoforme</name>
    <dbReference type="NCBI Taxonomy" id="84031"/>
    <lineage>
        <taxon>Bacteria</taxon>
        <taxon>Bacillati</taxon>
        <taxon>Bacillota</taxon>
        <taxon>Clostridia</taxon>
        <taxon>Eubacteriales</taxon>
        <taxon>Clostridiaceae</taxon>
        <taxon>Clostridium</taxon>
    </lineage>
</organism>
<keyword evidence="4 5" id="KW-0472">Membrane</keyword>
<feature type="transmembrane region" description="Helical" evidence="5">
    <location>
        <begin position="229"/>
        <end position="249"/>
    </location>
</feature>
<sequence>MKEKLFKSSLIKYEFRNIVGNIFTGVFGVIFPIFMSIFLGAIIGGKVPEEARTAVVTNIFISNSMMIPLATVFIGYSATFSQELEKNIPLRFRLFGYKERTLVASKIIAYLIFMTIALTIYTTVSFIALDIQVPSLSSALVLIGSLYLIAIIFFILSHGISLIIKKFGPTYAITMILYFGIMILSGMFGVQAKDFPEPLMKVAYLFPTTYVAGDFVDFWQKGSYNFMPYIQSLLLFLAVALIILIIAINKDSRLSHSAKVSVNKGNKVSVNK</sequence>
<dbReference type="Pfam" id="PF01061">
    <property type="entry name" value="ABC2_membrane"/>
    <property type="match status" value="1"/>
</dbReference>
<evidence type="ECO:0000256" key="1">
    <source>
        <dbReference type="ARBA" id="ARBA00004141"/>
    </source>
</evidence>
<evidence type="ECO:0000259" key="6">
    <source>
        <dbReference type="Pfam" id="PF01061"/>
    </source>
</evidence>
<keyword evidence="8" id="KW-1185">Reference proteome</keyword>
<dbReference type="EMBL" id="SRYR01000002">
    <property type="protein sequence ID" value="TGY42803.1"/>
    <property type="molecule type" value="Genomic_DNA"/>
</dbReference>
<evidence type="ECO:0000256" key="4">
    <source>
        <dbReference type="ARBA" id="ARBA00023136"/>
    </source>
</evidence>
<comment type="subcellular location">
    <subcellularLocation>
        <location evidence="1">Membrane</location>
        <topology evidence="1">Multi-pass membrane protein</topology>
    </subcellularLocation>
</comment>
<keyword evidence="3 5" id="KW-1133">Transmembrane helix</keyword>
<feature type="transmembrane region" description="Helical" evidence="5">
    <location>
        <begin position="55"/>
        <end position="76"/>
    </location>
</feature>